<accession>A0A0N9WDI5</accession>
<reference evidence="1 2" key="2">
    <citation type="journal article" date="2018" name="Nature">
        <title>Mutant phenotypes for thousands of bacterial genes of unknown function.</title>
        <authorList>
            <person name="Price M.N."/>
            <person name="Wetmore K.M."/>
            <person name="Waters R.J."/>
            <person name="Callaghan M."/>
            <person name="Ray J."/>
            <person name="Liu H."/>
            <person name="Kuehl J.V."/>
            <person name="Melnyk R.A."/>
            <person name="Lamson J.S."/>
            <person name="Suh Y."/>
            <person name="Carlson H.K."/>
            <person name="Esquivel Z."/>
            <person name="Sadeeshkumar H."/>
            <person name="Chakraborty R."/>
            <person name="Zane G.M."/>
            <person name="Rubin B.E."/>
            <person name="Wall J.D."/>
            <person name="Visel A."/>
            <person name="Bristow J."/>
            <person name="Blow M.J."/>
            <person name="Arkin A.P."/>
            <person name="Deutschbauer A.M."/>
        </authorList>
    </citation>
    <scope>NUCLEOTIDE SEQUENCE [LARGE SCALE GENOMIC DNA]</scope>
    <source>
        <strain evidence="1 2">FW300-N2C3</strain>
    </source>
</reference>
<sequence>MNTRKTCGSELARDDGRTFNIAVDGHTAIASKLAPTRGLRQNAGKMLGPASQASGSKLPRRLAGTISVNARKTCGSELARDDGFTSDIAVDGHTAIASKLAPTWGLRQSKGKMLGPASQASGSKLPRRLAGTISVNARKTCGSRACSR</sequence>
<reference evidence="2" key="1">
    <citation type="submission" date="2015-09" db="EMBL/GenBank/DDBJ databases">
        <title>Whole genome sequence of Pseudomonas fluorescens FW300-N2C3.</title>
        <authorList>
            <person name="Ray J."/>
            <person name="Melnyk R."/>
            <person name="Deutschbauer A."/>
        </authorList>
    </citation>
    <scope>NUCLEOTIDE SEQUENCE [LARGE SCALE GENOMIC DNA]</scope>
    <source>
        <strain evidence="2">FW300-N2C3</strain>
    </source>
</reference>
<organism evidence="1 2">
    <name type="scientific">Pseudomonas fluorescens</name>
    <dbReference type="NCBI Taxonomy" id="294"/>
    <lineage>
        <taxon>Bacteria</taxon>
        <taxon>Pseudomonadati</taxon>
        <taxon>Pseudomonadota</taxon>
        <taxon>Gammaproteobacteria</taxon>
        <taxon>Pseudomonadales</taxon>
        <taxon>Pseudomonadaceae</taxon>
        <taxon>Pseudomonas</taxon>
    </lineage>
</organism>
<dbReference type="AlphaFoldDB" id="A0A0N9WDI5"/>
<evidence type="ECO:0000313" key="1">
    <source>
        <dbReference type="EMBL" id="ALI05918.1"/>
    </source>
</evidence>
<protein>
    <submittedName>
        <fullName evidence="1">Uncharacterized protein</fullName>
    </submittedName>
</protein>
<name>A0A0N9WDI5_PSEFL</name>
<gene>
    <name evidence="1" type="ORF">AO356_03675</name>
</gene>
<dbReference type="EMBL" id="CP012831">
    <property type="protein sequence ID" value="ALI05918.1"/>
    <property type="molecule type" value="Genomic_DNA"/>
</dbReference>
<evidence type="ECO:0000313" key="2">
    <source>
        <dbReference type="Proteomes" id="UP000059425"/>
    </source>
</evidence>
<dbReference type="Proteomes" id="UP000059425">
    <property type="component" value="Chromosome"/>
</dbReference>
<proteinExistence type="predicted"/>